<dbReference type="PANTHER" id="PTHR33740">
    <property type="entry name" value="GPI-ANCHORED ADHESIN-LIKE PROTEIN"/>
    <property type="match status" value="1"/>
</dbReference>
<feature type="compositionally biased region" description="Polar residues" evidence="2">
    <location>
        <begin position="270"/>
        <end position="289"/>
    </location>
</feature>
<keyword evidence="3" id="KW-0812">Transmembrane</keyword>
<keyword evidence="1" id="KW-0175">Coiled coil</keyword>
<keyword evidence="3" id="KW-0472">Membrane</keyword>
<dbReference type="AlphaFoldDB" id="A0A6A1VI10"/>
<feature type="region of interest" description="Disordered" evidence="2">
    <location>
        <begin position="329"/>
        <end position="353"/>
    </location>
</feature>
<dbReference type="Proteomes" id="UP000516437">
    <property type="component" value="Chromosome 6"/>
</dbReference>
<keyword evidence="3" id="KW-1133">Transmembrane helix</keyword>
<feature type="region of interest" description="Disordered" evidence="2">
    <location>
        <begin position="210"/>
        <end position="305"/>
    </location>
</feature>
<dbReference type="PROSITE" id="PS51272">
    <property type="entry name" value="SLH"/>
    <property type="match status" value="1"/>
</dbReference>
<dbReference type="OrthoDB" id="2020668at2759"/>
<feature type="region of interest" description="Disordered" evidence="2">
    <location>
        <begin position="131"/>
        <end position="183"/>
    </location>
</feature>
<feature type="compositionally biased region" description="Polar residues" evidence="2">
    <location>
        <begin position="329"/>
        <end position="340"/>
    </location>
</feature>
<dbReference type="InterPro" id="IPR001119">
    <property type="entry name" value="SLH_dom"/>
</dbReference>
<evidence type="ECO:0000256" key="1">
    <source>
        <dbReference type="SAM" id="Coils"/>
    </source>
</evidence>
<feature type="compositionally biased region" description="Polar residues" evidence="2">
    <location>
        <begin position="155"/>
        <end position="165"/>
    </location>
</feature>
<evidence type="ECO:0000259" key="4">
    <source>
        <dbReference type="PROSITE" id="PS51272"/>
    </source>
</evidence>
<feature type="coiled-coil region" evidence="1">
    <location>
        <begin position="685"/>
        <end position="828"/>
    </location>
</feature>
<organism evidence="5 6">
    <name type="scientific">Morella rubra</name>
    <name type="common">Chinese bayberry</name>
    <dbReference type="NCBI Taxonomy" id="262757"/>
    <lineage>
        <taxon>Eukaryota</taxon>
        <taxon>Viridiplantae</taxon>
        <taxon>Streptophyta</taxon>
        <taxon>Embryophyta</taxon>
        <taxon>Tracheophyta</taxon>
        <taxon>Spermatophyta</taxon>
        <taxon>Magnoliopsida</taxon>
        <taxon>eudicotyledons</taxon>
        <taxon>Gunneridae</taxon>
        <taxon>Pentapetalae</taxon>
        <taxon>rosids</taxon>
        <taxon>fabids</taxon>
        <taxon>Fagales</taxon>
        <taxon>Myricaceae</taxon>
        <taxon>Morella</taxon>
    </lineage>
</organism>
<feature type="compositionally biased region" description="Polar residues" evidence="2">
    <location>
        <begin position="216"/>
        <end position="234"/>
    </location>
</feature>
<accession>A0A6A1VI10</accession>
<comment type="caution">
    <text evidence="5">The sequence shown here is derived from an EMBL/GenBank/DDBJ whole genome shotgun (WGS) entry which is preliminary data.</text>
</comment>
<evidence type="ECO:0000256" key="3">
    <source>
        <dbReference type="SAM" id="Phobius"/>
    </source>
</evidence>
<feature type="domain" description="SLH" evidence="4">
    <location>
        <begin position="508"/>
        <end position="585"/>
    </location>
</feature>
<feature type="transmembrane region" description="Helical" evidence="3">
    <location>
        <begin position="98"/>
        <end position="122"/>
    </location>
</feature>
<dbReference type="EMBL" id="RXIC02000024">
    <property type="protein sequence ID" value="KAB1210690.1"/>
    <property type="molecule type" value="Genomic_DNA"/>
</dbReference>
<evidence type="ECO:0000313" key="6">
    <source>
        <dbReference type="Proteomes" id="UP000516437"/>
    </source>
</evidence>
<feature type="compositionally biased region" description="Acidic residues" evidence="2">
    <location>
        <begin position="166"/>
        <end position="180"/>
    </location>
</feature>
<keyword evidence="6" id="KW-1185">Reference proteome</keyword>
<dbReference type="PANTHER" id="PTHR33740:SF3">
    <property type="entry name" value="GPI-ANCHORED ADHESIN-LIKE PROTEIN"/>
    <property type="match status" value="1"/>
</dbReference>
<protein>
    <recommendedName>
        <fullName evidence="4">SLH domain-containing protein</fullName>
    </recommendedName>
</protein>
<feature type="compositionally biased region" description="Basic and acidic residues" evidence="2">
    <location>
        <begin position="397"/>
        <end position="412"/>
    </location>
</feature>
<sequence>MASATATWSPGSLQLRLALNCRTSPEILVRMRVAKLSRRFRLLYVAQDEARSGNGLGRRRDGALRVRSDSTVDGFSGWSETDGKEEPVESQRKKWFEAFFQGFVGAGVAGVLLVSGLTFAALSLSKRSTVRDDNIKGGNADGNAKLEDSSLEGRTGTNKDCSSSPEFDETPSESGVDNDSDCGASAVQDVEYTSKGTDAVKVASIQEGLQHEPAFDNTSVSPETGTVSLNSPESENFDDTFEASRFNDVDSDSPIGKPDLSSELIENPFNVKSTNLLDSEPNPSEFNSDPQDEMHGSSGHQNSNLSLDSAIHIDNEPVALKISIDSQPKATLENQDSPNNDIEPVAPSSAKENLDLNETPQVLAEKNNTSPYVLNYSEKASFATSLSVSAYLSANEKNENHHDEVNRSRSELPKPGNLFSSAGIPAPSVVSAALQVLPGKVLVPAVVDQTQGQALAALQVLKVIEADVQPSDLCTRREYARWLVSASSSLSRNSISKVYPAMYIENVSELAFDDITPNDPDFASIQGLAEAGLIASKLSRRDMLSSLDEDKSPFYFSPERPLSRQDLVSWKMALEKRQLPEADRKMLHQISGFIDIDKINPDACPALVADISAGEHGIIALSFGYTRLFQPDKPVTKAQAAIALATGEASDIVSEELARIEAELMAENAVAAHSALVSEVEKDINASFEKELSLEREKIDAVEKMAEETKRELERLRAVREEDNIALMKERASVESEMEILSRLRHDVEEQLQSLMSSKAEMLFEKERTSQLRKEAENEHQEIARIQYELEVERKALSMARAWAEDEAKRAREQAKALEDARYRWERQGIKVVVDDDLREETTAGVSWLNAGEKFSVEGTVSRAENLMDKLKTMAMDLRGKSRDVVDKIIQKIALLISSLREFAAKARKQAEEVQHAAISRATRSAKELQLSTAEFSLALREGAKRVAGDCREGVEKITQRFKT</sequence>
<evidence type="ECO:0000256" key="2">
    <source>
        <dbReference type="SAM" id="MobiDB-lite"/>
    </source>
</evidence>
<name>A0A6A1VI10_9ROSI</name>
<reference evidence="5 6" key="1">
    <citation type="journal article" date="2019" name="Plant Biotechnol. J.">
        <title>The red bayberry genome and genetic basis of sex determination.</title>
        <authorList>
            <person name="Jia H.M."/>
            <person name="Jia H.J."/>
            <person name="Cai Q.L."/>
            <person name="Wang Y."/>
            <person name="Zhao H.B."/>
            <person name="Yang W.F."/>
            <person name="Wang G.Y."/>
            <person name="Li Y.H."/>
            <person name="Zhan D.L."/>
            <person name="Shen Y.T."/>
            <person name="Niu Q.F."/>
            <person name="Chang L."/>
            <person name="Qiu J."/>
            <person name="Zhao L."/>
            <person name="Xie H.B."/>
            <person name="Fu W.Y."/>
            <person name="Jin J."/>
            <person name="Li X.W."/>
            <person name="Jiao Y."/>
            <person name="Zhou C.C."/>
            <person name="Tu T."/>
            <person name="Chai C.Y."/>
            <person name="Gao J.L."/>
            <person name="Fan L.J."/>
            <person name="van de Weg E."/>
            <person name="Wang J.Y."/>
            <person name="Gao Z.S."/>
        </authorList>
    </citation>
    <scope>NUCLEOTIDE SEQUENCE [LARGE SCALE GENOMIC DNA]</scope>
    <source>
        <tissue evidence="5">Leaves</tissue>
    </source>
</reference>
<proteinExistence type="predicted"/>
<evidence type="ECO:0000313" key="5">
    <source>
        <dbReference type="EMBL" id="KAB1210690.1"/>
    </source>
</evidence>
<gene>
    <name evidence="5" type="ORF">CJ030_MR6G009130</name>
</gene>
<feature type="region of interest" description="Disordered" evidence="2">
    <location>
        <begin position="397"/>
        <end position="416"/>
    </location>
</feature>